<dbReference type="PANTHER" id="PTHR37984:SF15">
    <property type="entry name" value="INTEGRASE CATALYTIC DOMAIN-CONTAINING PROTEIN"/>
    <property type="match status" value="1"/>
</dbReference>
<gene>
    <name evidence="3" type="ORF">P5673_027143</name>
</gene>
<feature type="coiled-coil region" evidence="1">
    <location>
        <begin position="304"/>
        <end position="331"/>
    </location>
</feature>
<organism evidence="3 4">
    <name type="scientific">Acropora cervicornis</name>
    <name type="common">Staghorn coral</name>
    <dbReference type="NCBI Taxonomy" id="6130"/>
    <lineage>
        <taxon>Eukaryota</taxon>
        <taxon>Metazoa</taxon>
        <taxon>Cnidaria</taxon>
        <taxon>Anthozoa</taxon>
        <taxon>Hexacorallia</taxon>
        <taxon>Scleractinia</taxon>
        <taxon>Astrocoeniina</taxon>
        <taxon>Acroporidae</taxon>
        <taxon>Acropora</taxon>
    </lineage>
</organism>
<dbReference type="GO" id="GO:0015074">
    <property type="term" value="P:DNA integration"/>
    <property type="evidence" value="ECO:0007669"/>
    <property type="project" value="InterPro"/>
</dbReference>
<dbReference type="PROSITE" id="PS50994">
    <property type="entry name" value="INTEGRASE"/>
    <property type="match status" value="1"/>
</dbReference>
<sequence>MFHNSNHDISAIKNIPKEHLQWVKQMAKRSAVIDGLLLYRDELMEDPNHYRVMVPNDIQLQRHLIQVYHDSPIGMHRGRDATYGALSHDFYWRNMAKHVRNWIRRCPACIKFKSTDPKHGPMQVRTFDHPFNTLGIDYVGPLPTTPSGNKWILTAVCPYSNFLRAIPVPDKQATTAARTMFNDVFLQYGFPSVLQSDQGGEWLNAVLRQLTKLLSIEHIVTTSYRPRLNGSTERVHRWLNTAIGIYCEKYQEFLQPAVYAHNVSPIPGTGQISPFFLVFGRNAPSPEVLTLDLPVETLPRSTYAEQLVSRMQEAQKQFNSIKADTKRIQREYYDKSSRELHIPEGKQVYVRRPPPSSQPKGSATRFIRRFDGPYIVTGHVHGRQDLLRLQHKFTQAELKTVNIEKIIVVPDELSDDLTTYEDQPHNTEIVQRSELPTQQSSLIDPELAKLAFAFGQYLNGLPGVKHMPPKPVKLCTSKFQMLRTF</sequence>
<dbReference type="GO" id="GO:0003676">
    <property type="term" value="F:nucleic acid binding"/>
    <property type="evidence" value="ECO:0007669"/>
    <property type="project" value="InterPro"/>
</dbReference>
<dbReference type="InterPro" id="IPR041588">
    <property type="entry name" value="Integrase_H2C2"/>
</dbReference>
<accession>A0AAD9UVW5</accession>
<evidence type="ECO:0000259" key="2">
    <source>
        <dbReference type="PROSITE" id="PS50994"/>
    </source>
</evidence>
<feature type="domain" description="Integrase catalytic" evidence="2">
    <location>
        <begin position="126"/>
        <end position="282"/>
    </location>
</feature>
<dbReference type="InterPro" id="IPR036397">
    <property type="entry name" value="RNaseH_sf"/>
</dbReference>
<dbReference type="EMBL" id="JARQWQ010000092">
    <property type="protein sequence ID" value="KAK2551898.1"/>
    <property type="molecule type" value="Genomic_DNA"/>
</dbReference>
<reference evidence="3" key="1">
    <citation type="journal article" date="2023" name="G3 (Bethesda)">
        <title>Whole genome assembly and annotation of the endangered Caribbean coral Acropora cervicornis.</title>
        <authorList>
            <person name="Selwyn J.D."/>
            <person name="Vollmer S.V."/>
        </authorList>
    </citation>
    <scope>NUCLEOTIDE SEQUENCE</scope>
    <source>
        <strain evidence="3">K2</strain>
    </source>
</reference>
<dbReference type="FunFam" id="1.10.340.70:FF:000001">
    <property type="entry name" value="Retrovirus-related Pol polyprotein from transposon gypsy-like Protein"/>
    <property type="match status" value="1"/>
</dbReference>
<dbReference type="Pfam" id="PF00665">
    <property type="entry name" value="rve"/>
    <property type="match status" value="1"/>
</dbReference>
<keyword evidence="1" id="KW-0175">Coiled coil</keyword>
<comment type="caution">
    <text evidence="3">The sequence shown here is derived from an EMBL/GenBank/DDBJ whole genome shotgun (WGS) entry which is preliminary data.</text>
</comment>
<reference evidence="3" key="2">
    <citation type="journal article" date="2023" name="Science">
        <title>Genomic signatures of disease resistance in endangered staghorn corals.</title>
        <authorList>
            <person name="Vollmer S.V."/>
            <person name="Selwyn J.D."/>
            <person name="Despard B.A."/>
            <person name="Roesel C.L."/>
        </authorList>
    </citation>
    <scope>NUCLEOTIDE SEQUENCE</scope>
    <source>
        <strain evidence="3">K2</strain>
    </source>
</reference>
<dbReference type="Proteomes" id="UP001249851">
    <property type="component" value="Unassembled WGS sequence"/>
</dbReference>
<dbReference type="PANTHER" id="PTHR37984">
    <property type="entry name" value="PROTEIN CBG26694"/>
    <property type="match status" value="1"/>
</dbReference>
<dbReference type="Gene3D" id="1.10.340.70">
    <property type="match status" value="1"/>
</dbReference>
<keyword evidence="4" id="KW-1185">Reference proteome</keyword>
<dbReference type="InterPro" id="IPR001584">
    <property type="entry name" value="Integrase_cat-core"/>
</dbReference>
<protein>
    <submittedName>
        <fullName evidence="3">Retrovirus-related Pol polyprotein from transposon 412</fullName>
    </submittedName>
</protein>
<proteinExistence type="predicted"/>
<evidence type="ECO:0000313" key="4">
    <source>
        <dbReference type="Proteomes" id="UP001249851"/>
    </source>
</evidence>
<dbReference type="InterPro" id="IPR050951">
    <property type="entry name" value="Retrovirus_Pol_polyprotein"/>
</dbReference>
<dbReference type="SUPFAM" id="SSF53098">
    <property type="entry name" value="Ribonuclease H-like"/>
    <property type="match status" value="1"/>
</dbReference>
<dbReference type="AlphaFoldDB" id="A0AAD9UVW5"/>
<evidence type="ECO:0000256" key="1">
    <source>
        <dbReference type="SAM" id="Coils"/>
    </source>
</evidence>
<dbReference type="Pfam" id="PF17921">
    <property type="entry name" value="Integrase_H2C2"/>
    <property type="match status" value="1"/>
</dbReference>
<evidence type="ECO:0000313" key="3">
    <source>
        <dbReference type="EMBL" id="KAK2551898.1"/>
    </source>
</evidence>
<dbReference type="InterPro" id="IPR012337">
    <property type="entry name" value="RNaseH-like_sf"/>
</dbReference>
<name>A0AAD9UVW5_ACRCE</name>
<dbReference type="Gene3D" id="3.30.420.10">
    <property type="entry name" value="Ribonuclease H-like superfamily/Ribonuclease H"/>
    <property type="match status" value="1"/>
</dbReference>